<dbReference type="Pfam" id="PF02767">
    <property type="entry name" value="DNA_pol3_beta_2"/>
    <property type="match status" value="1"/>
</dbReference>
<dbReference type="GO" id="GO:0003677">
    <property type="term" value="F:DNA binding"/>
    <property type="evidence" value="ECO:0007669"/>
    <property type="project" value="UniProtKB-UniRule"/>
</dbReference>
<evidence type="ECO:0000256" key="10">
    <source>
        <dbReference type="PIRNR" id="PIRNR000804"/>
    </source>
</evidence>
<comment type="subcellular location">
    <subcellularLocation>
        <location evidence="1 10">Cytoplasm</location>
    </subcellularLocation>
</comment>
<dbReference type="eggNOG" id="COG0592">
    <property type="taxonomic scope" value="Bacteria"/>
</dbReference>
<feature type="domain" description="DNA polymerase III beta sliding clamp N-terminal" evidence="11">
    <location>
        <begin position="1"/>
        <end position="126"/>
    </location>
</feature>
<dbReference type="InterPro" id="IPR022637">
    <property type="entry name" value="DNA_polIII_beta_cen"/>
</dbReference>
<evidence type="ECO:0000259" key="12">
    <source>
        <dbReference type="Pfam" id="PF02767"/>
    </source>
</evidence>
<evidence type="ECO:0000259" key="13">
    <source>
        <dbReference type="Pfam" id="PF02768"/>
    </source>
</evidence>
<name>A0A0R2CDW9_9LACO</name>
<dbReference type="RefSeq" id="WP_010581278.1">
    <property type="nucleotide sequence ID" value="NZ_AHYZ01000176.1"/>
</dbReference>
<dbReference type="InterPro" id="IPR022634">
    <property type="entry name" value="DNA_polIII_beta_N"/>
</dbReference>
<evidence type="ECO:0000256" key="8">
    <source>
        <dbReference type="ARBA" id="ARBA00022932"/>
    </source>
</evidence>
<dbReference type="GO" id="GO:0008408">
    <property type="term" value="F:3'-5' exonuclease activity"/>
    <property type="evidence" value="ECO:0007669"/>
    <property type="project" value="InterPro"/>
</dbReference>
<keyword evidence="5 10" id="KW-0808">Transferase</keyword>
<evidence type="ECO:0000313" key="14">
    <source>
        <dbReference type="EMBL" id="KRM86585.1"/>
    </source>
</evidence>
<dbReference type="CDD" id="cd00140">
    <property type="entry name" value="beta_clamp"/>
    <property type="match status" value="1"/>
</dbReference>
<keyword evidence="9" id="KW-0238">DNA-binding</keyword>
<dbReference type="GO" id="GO:0009360">
    <property type="term" value="C:DNA polymerase III complex"/>
    <property type="evidence" value="ECO:0007669"/>
    <property type="project" value="InterPro"/>
</dbReference>
<keyword evidence="6 10" id="KW-0548">Nucleotidyltransferase</keyword>
<dbReference type="PATRIC" id="fig|1133569.4.peg.1633"/>
<keyword evidence="4 10" id="KW-0963">Cytoplasm</keyword>
<comment type="caution">
    <text evidence="14">The sequence shown here is derived from an EMBL/GenBank/DDBJ whole genome shotgun (WGS) entry which is preliminary data.</text>
</comment>
<dbReference type="InterPro" id="IPR001001">
    <property type="entry name" value="DNA_polIII_beta"/>
</dbReference>
<dbReference type="NCBIfam" id="TIGR00663">
    <property type="entry name" value="dnan"/>
    <property type="match status" value="1"/>
</dbReference>
<comment type="function">
    <text evidence="10">Confers DNA tethering and processivity to DNA polymerases and other proteins. Acts as a clamp, forming a ring around DNA (a reaction catalyzed by the clamp-loading complex) which diffuses in an ATP-independent manner freely and bidirectionally along dsDNA. Initially characterized for its ability to contact the catalytic subunit of DNA polymerase III (Pol III), a complex, multichain enzyme responsible for most of the replicative synthesis in bacteria; Pol III exhibits 3'-5' exonuclease proofreading activity. The beta chain is required for initiation of replication as well as for processivity of DNA replication.</text>
</comment>
<evidence type="ECO:0000256" key="9">
    <source>
        <dbReference type="ARBA" id="ARBA00023125"/>
    </source>
</evidence>
<dbReference type="Pfam" id="PF00712">
    <property type="entry name" value="DNA_pol3_beta"/>
    <property type="match status" value="1"/>
</dbReference>
<dbReference type="PANTHER" id="PTHR30478">
    <property type="entry name" value="DNA POLYMERASE III SUBUNIT BETA"/>
    <property type="match status" value="1"/>
</dbReference>
<evidence type="ECO:0000256" key="7">
    <source>
        <dbReference type="ARBA" id="ARBA00022705"/>
    </source>
</evidence>
<dbReference type="InterPro" id="IPR022635">
    <property type="entry name" value="DNA_polIII_beta_C"/>
</dbReference>
<dbReference type="Gene3D" id="3.10.150.10">
    <property type="entry name" value="DNA Polymerase III, subunit A, domain 2"/>
    <property type="match status" value="1"/>
</dbReference>
<dbReference type="GO" id="GO:0003887">
    <property type="term" value="F:DNA-directed DNA polymerase activity"/>
    <property type="evidence" value="ECO:0007669"/>
    <property type="project" value="UniProtKB-UniRule"/>
</dbReference>
<dbReference type="GO" id="GO:0005737">
    <property type="term" value="C:cytoplasm"/>
    <property type="evidence" value="ECO:0007669"/>
    <property type="project" value="UniProtKB-SubCell"/>
</dbReference>
<evidence type="ECO:0000256" key="1">
    <source>
        <dbReference type="ARBA" id="ARBA00004496"/>
    </source>
</evidence>
<dbReference type="AlphaFoldDB" id="A0A0R2CDW9"/>
<comment type="subunit">
    <text evidence="10">Forms a ring-shaped head-to-tail homodimer around DNA.</text>
</comment>
<evidence type="ECO:0000256" key="3">
    <source>
        <dbReference type="ARBA" id="ARBA00021035"/>
    </source>
</evidence>
<dbReference type="SUPFAM" id="SSF55979">
    <property type="entry name" value="DNA clamp"/>
    <property type="match status" value="3"/>
</dbReference>
<dbReference type="Gene3D" id="3.70.10.10">
    <property type="match status" value="1"/>
</dbReference>
<dbReference type="EMBL" id="AYYX01000045">
    <property type="protein sequence ID" value="KRM86585.1"/>
    <property type="molecule type" value="Genomic_DNA"/>
</dbReference>
<keyword evidence="8 10" id="KW-0239">DNA-directed DNA polymerase</keyword>
<dbReference type="Proteomes" id="UP000051576">
    <property type="component" value="Unassembled WGS sequence"/>
</dbReference>
<dbReference type="STRING" id="1133569.FD21_GL001489"/>
<dbReference type="InterPro" id="IPR046938">
    <property type="entry name" value="DNA_clamp_sf"/>
</dbReference>
<accession>A0A0R2CDW9</accession>
<comment type="similarity">
    <text evidence="2 10">Belongs to the beta sliding clamp family.</text>
</comment>
<keyword evidence="15" id="KW-1185">Reference proteome</keyword>
<dbReference type="SMART" id="SM00480">
    <property type="entry name" value="POL3Bc"/>
    <property type="match status" value="1"/>
</dbReference>
<evidence type="ECO:0000256" key="2">
    <source>
        <dbReference type="ARBA" id="ARBA00010752"/>
    </source>
</evidence>
<evidence type="ECO:0000256" key="4">
    <source>
        <dbReference type="ARBA" id="ARBA00022490"/>
    </source>
</evidence>
<evidence type="ECO:0000313" key="15">
    <source>
        <dbReference type="Proteomes" id="UP000051576"/>
    </source>
</evidence>
<feature type="domain" description="DNA polymerase III beta sliding clamp central" evidence="12">
    <location>
        <begin position="136"/>
        <end position="249"/>
    </location>
</feature>
<dbReference type="PANTHER" id="PTHR30478:SF0">
    <property type="entry name" value="BETA SLIDING CLAMP"/>
    <property type="match status" value="1"/>
</dbReference>
<dbReference type="PIRSF" id="PIRSF000804">
    <property type="entry name" value="DNA_pol_III_b"/>
    <property type="match status" value="1"/>
</dbReference>
<reference evidence="14 15" key="1">
    <citation type="journal article" date="2015" name="Genome Announc.">
        <title>Expanding the biotechnology potential of lactobacilli through comparative genomics of 213 strains and associated genera.</title>
        <authorList>
            <person name="Sun Z."/>
            <person name="Harris H.M."/>
            <person name="McCann A."/>
            <person name="Guo C."/>
            <person name="Argimon S."/>
            <person name="Zhang W."/>
            <person name="Yang X."/>
            <person name="Jeffery I.B."/>
            <person name="Cooney J.C."/>
            <person name="Kagawa T.F."/>
            <person name="Liu W."/>
            <person name="Song Y."/>
            <person name="Salvetti E."/>
            <person name="Wrobel A."/>
            <person name="Rasinkangas P."/>
            <person name="Parkhill J."/>
            <person name="Rea M.C."/>
            <person name="O'Sullivan O."/>
            <person name="Ritari J."/>
            <person name="Douillard F.P."/>
            <person name="Paul Ross R."/>
            <person name="Yang R."/>
            <person name="Briner A.E."/>
            <person name="Felis G.E."/>
            <person name="de Vos W.M."/>
            <person name="Barrangou R."/>
            <person name="Klaenhammer T.R."/>
            <person name="Caufield P.W."/>
            <person name="Cui Y."/>
            <person name="Zhang H."/>
            <person name="O'Toole P.W."/>
        </authorList>
    </citation>
    <scope>NUCLEOTIDE SEQUENCE [LARGE SCALE GENOMIC DNA]</scope>
    <source>
        <strain evidence="14 15">DSM 20605</strain>
    </source>
</reference>
<dbReference type="GO" id="GO:0006271">
    <property type="term" value="P:DNA strand elongation involved in DNA replication"/>
    <property type="evidence" value="ECO:0007669"/>
    <property type="project" value="TreeGrafter"/>
</dbReference>
<dbReference type="OrthoDB" id="8421503at2"/>
<feature type="domain" description="DNA polymerase III beta sliding clamp C-terminal" evidence="13">
    <location>
        <begin position="252"/>
        <end position="375"/>
    </location>
</feature>
<proteinExistence type="inferred from homology"/>
<gene>
    <name evidence="14" type="ORF">FD21_GL001489</name>
</gene>
<dbReference type="Pfam" id="PF02768">
    <property type="entry name" value="DNA_pol3_beta_3"/>
    <property type="match status" value="1"/>
</dbReference>
<evidence type="ECO:0000259" key="11">
    <source>
        <dbReference type="Pfam" id="PF00712"/>
    </source>
</evidence>
<evidence type="ECO:0000256" key="6">
    <source>
        <dbReference type="ARBA" id="ARBA00022695"/>
    </source>
</evidence>
<keyword evidence="7 10" id="KW-0235">DNA replication</keyword>
<sequence length="378" mass="42205">MKFSIKRTAFIQRLTNVQRTIASKTTIPILTGIKLTLTNEKLILTGSDSDISIEAAIIKSDDNAQLEIEETGATVLPARFFSEIIKKLPGDTFSLNTFENQQTQILAGKSIFKVNGISAEEYPHLPEIEISQKITLAADLLKKVINQTVIAASNQESRPILTGVHLTIYQGQLTAVATDSHRLSQRKIPLDINDLNYDVIVPSRSLIELARMLPDSSEKVELRISENQMLCFFDQTVFYSRLLEGNYPDTAQLIPNNSETELEVNANDFLAAIDRASLLSHEGNYNIVKLTLDPKQQLAKIYGNSPEVGTINEVLNFESLTGKSLEISFNPDYMKDALHSFGQTTVKINFTQPLRPFTLTPSENQSNFIQLITPVRTF</sequence>
<organism evidence="14 15">
    <name type="scientific">Liquorilactobacillus vini DSM 20605</name>
    <dbReference type="NCBI Taxonomy" id="1133569"/>
    <lineage>
        <taxon>Bacteria</taxon>
        <taxon>Bacillati</taxon>
        <taxon>Bacillota</taxon>
        <taxon>Bacilli</taxon>
        <taxon>Lactobacillales</taxon>
        <taxon>Lactobacillaceae</taxon>
        <taxon>Liquorilactobacillus</taxon>
    </lineage>
</organism>
<evidence type="ECO:0000256" key="5">
    <source>
        <dbReference type="ARBA" id="ARBA00022679"/>
    </source>
</evidence>
<protein>
    <recommendedName>
        <fullName evidence="3 10">Beta sliding clamp</fullName>
    </recommendedName>
</protein>